<dbReference type="Proteomes" id="UP000198426">
    <property type="component" value="Unassembled WGS sequence"/>
</dbReference>
<accession>A0A239M0L2</accession>
<dbReference type="AlphaFoldDB" id="A0A239M0L2"/>
<evidence type="ECO:0000313" key="3">
    <source>
        <dbReference type="Proteomes" id="UP000198426"/>
    </source>
</evidence>
<sequence length="53" mass="5347">MDMMNAPKLLAENPLAGLAPDTTALFPNGGTARPDRSGAAPYFSSLGPGEPGC</sequence>
<dbReference type="EMBL" id="FZOY01000011">
    <property type="protein sequence ID" value="SNT35449.1"/>
    <property type="molecule type" value="Genomic_DNA"/>
</dbReference>
<proteinExistence type="predicted"/>
<protein>
    <submittedName>
        <fullName evidence="2">Uncharacterized protein</fullName>
    </submittedName>
</protein>
<keyword evidence="3" id="KW-1185">Reference proteome</keyword>
<evidence type="ECO:0000313" key="2">
    <source>
        <dbReference type="EMBL" id="SNT35449.1"/>
    </source>
</evidence>
<organism evidence="2 3">
    <name type="scientific">Tropicimonas sediminicola</name>
    <dbReference type="NCBI Taxonomy" id="1031541"/>
    <lineage>
        <taxon>Bacteria</taxon>
        <taxon>Pseudomonadati</taxon>
        <taxon>Pseudomonadota</taxon>
        <taxon>Alphaproteobacteria</taxon>
        <taxon>Rhodobacterales</taxon>
        <taxon>Roseobacteraceae</taxon>
        <taxon>Tropicimonas</taxon>
    </lineage>
</organism>
<gene>
    <name evidence="2" type="ORF">SAMN05421757_111171</name>
</gene>
<evidence type="ECO:0000256" key="1">
    <source>
        <dbReference type="SAM" id="MobiDB-lite"/>
    </source>
</evidence>
<reference evidence="2 3" key="1">
    <citation type="submission" date="2017-06" db="EMBL/GenBank/DDBJ databases">
        <authorList>
            <person name="Kim H.J."/>
            <person name="Triplett B.A."/>
        </authorList>
    </citation>
    <scope>NUCLEOTIDE SEQUENCE [LARGE SCALE GENOMIC DNA]</scope>
    <source>
        <strain evidence="2 3">DSM 29339</strain>
    </source>
</reference>
<feature type="region of interest" description="Disordered" evidence="1">
    <location>
        <begin position="26"/>
        <end position="53"/>
    </location>
</feature>
<name>A0A239M0L2_9RHOB</name>